<reference evidence="4 5" key="1">
    <citation type="submission" date="2023-03" db="EMBL/GenBank/DDBJ databases">
        <title>Draft genome sequence of Thalassotalea insulae KCTC 62186T.</title>
        <authorList>
            <person name="Sawabe T."/>
        </authorList>
    </citation>
    <scope>NUCLEOTIDE SEQUENCE [LARGE SCALE GENOMIC DNA]</scope>
    <source>
        <strain evidence="4 5">KCTC 62186</strain>
    </source>
</reference>
<dbReference type="InterPro" id="IPR027385">
    <property type="entry name" value="Beta-barrel_OMP"/>
</dbReference>
<evidence type="ECO:0000313" key="5">
    <source>
        <dbReference type="Proteomes" id="UP001157186"/>
    </source>
</evidence>
<gene>
    <name evidence="4" type="ORF">tinsulaeT_13170</name>
</gene>
<organism evidence="4 5">
    <name type="scientific">Thalassotalea insulae</name>
    <dbReference type="NCBI Taxonomy" id="2056778"/>
    <lineage>
        <taxon>Bacteria</taxon>
        <taxon>Pseudomonadati</taxon>
        <taxon>Pseudomonadota</taxon>
        <taxon>Gammaproteobacteria</taxon>
        <taxon>Alteromonadales</taxon>
        <taxon>Colwelliaceae</taxon>
        <taxon>Thalassotalea</taxon>
    </lineage>
</organism>
<protein>
    <submittedName>
        <fullName evidence="4">Membrane protein</fullName>
    </submittedName>
</protein>
<dbReference type="Pfam" id="PF13505">
    <property type="entry name" value="OMP_b-brl"/>
    <property type="match status" value="1"/>
</dbReference>
<keyword evidence="5" id="KW-1185">Reference proteome</keyword>
<evidence type="ECO:0000313" key="4">
    <source>
        <dbReference type="EMBL" id="GLX77977.1"/>
    </source>
</evidence>
<feature type="chain" id="PRO_5047008507" evidence="2">
    <location>
        <begin position="23"/>
        <end position="199"/>
    </location>
</feature>
<proteinExistence type="predicted"/>
<evidence type="ECO:0000256" key="1">
    <source>
        <dbReference type="ARBA" id="ARBA00022729"/>
    </source>
</evidence>
<sequence length="199" mass="22166">MKFVNYMMATMIAFAGPTMVNAEQMKTQHSIGLQVGGGGLEYKGKDTDNQGVGTSYLYYNYQFMPGLYLEAGLLGAEDVEDWQCKNNAGGSLECFNDDTEHVELLADDFDFGSVIVALKGELKVSKRNAFYAKIGAEFYDYQFDLEREKIVDEDGTGIYAEAGWQYRWDAGIGLNAGFQMHNLGDLDMSTFNIGVSYLF</sequence>
<dbReference type="RefSeq" id="WP_284243873.1">
    <property type="nucleotide sequence ID" value="NZ_BSST01000001.1"/>
</dbReference>
<comment type="caution">
    <text evidence="4">The sequence shown here is derived from an EMBL/GenBank/DDBJ whole genome shotgun (WGS) entry which is preliminary data.</text>
</comment>
<keyword evidence="1 2" id="KW-0732">Signal</keyword>
<dbReference type="SUPFAM" id="SSF56925">
    <property type="entry name" value="OMPA-like"/>
    <property type="match status" value="1"/>
</dbReference>
<feature type="domain" description="Outer membrane protein beta-barrel" evidence="3">
    <location>
        <begin position="12"/>
        <end position="199"/>
    </location>
</feature>
<evidence type="ECO:0000259" key="3">
    <source>
        <dbReference type="Pfam" id="PF13505"/>
    </source>
</evidence>
<accession>A0ABQ6GRD6</accession>
<dbReference type="InterPro" id="IPR011250">
    <property type="entry name" value="OMP/PagP_B-barrel"/>
</dbReference>
<dbReference type="Proteomes" id="UP001157186">
    <property type="component" value="Unassembled WGS sequence"/>
</dbReference>
<dbReference type="Gene3D" id="2.40.160.20">
    <property type="match status" value="1"/>
</dbReference>
<feature type="signal peptide" evidence="2">
    <location>
        <begin position="1"/>
        <end position="22"/>
    </location>
</feature>
<name>A0ABQ6GRD6_9GAMM</name>
<dbReference type="EMBL" id="BSST01000001">
    <property type="protein sequence ID" value="GLX77977.1"/>
    <property type="molecule type" value="Genomic_DNA"/>
</dbReference>
<evidence type="ECO:0000256" key="2">
    <source>
        <dbReference type="SAM" id="SignalP"/>
    </source>
</evidence>